<dbReference type="PROSITE" id="PS51722">
    <property type="entry name" value="G_TR_2"/>
    <property type="match status" value="1"/>
</dbReference>
<dbReference type="Gene3D" id="3.30.70.240">
    <property type="match status" value="1"/>
</dbReference>
<reference evidence="5" key="2">
    <citation type="submission" date="2021-02" db="EMBL/GenBank/DDBJ databases">
        <title>Infant gut strain persistence is associated with maternal origin, phylogeny, and functional potential including surface adhesion and iron acquisition.</title>
        <authorList>
            <person name="Lou Y.C."/>
        </authorList>
    </citation>
    <scope>NUCLEOTIDE SEQUENCE</scope>
    <source>
        <strain evidence="5">L3_128_245G1_dasL3_128_245G1_concoct_49</strain>
    </source>
</reference>
<reference evidence="6 7" key="1">
    <citation type="submission" date="2019-10" db="EMBL/GenBank/DDBJ databases">
        <authorList>
            <person name="Wolf R A."/>
        </authorList>
    </citation>
    <scope>NUCLEOTIDE SEQUENCE [LARGE SCALE GENOMIC DNA]</scope>
    <source>
        <strain evidence="6">Collinsella_intestinalis_DSM_13632</strain>
    </source>
</reference>
<dbReference type="InterPro" id="IPR009000">
    <property type="entry name" value="Transl_B-barrel_sf"/>
</dbReference>
<sequence>MRVDNLRDIAIIAHVDHGKTTLCDKLLRAAGAFRSNQEVQDRVLDSNDQERERGITILAKNISIDYNGVKINIIDTPGHADFGGEVERVLRMADGALLLVDAFEGPMPQTRFVLRHAIDTGLSIMIVINKIDRPGADPEKAYNDCLDLMADLGATDEQLEFAMEHVVYCSGVNGYARLDPEDGNMDMYPLLDMIVNDLPAPEVDVDGPLAMQCVTIDHSNFVGRIGIGRVYSGTIHTGDQILVVKNDGERKTATVKQLFTFDYLGRTECSQVSAGDLAAVVGVDNTDIGDVYTNPENPVELDPIEIDPPTLSIVFEASTSPLVGRDGDIVGARQLKERLFNERENNVTMRIEELPDKTGVEVSGRGILHLSVLMETMRREGYEFQVGRPRVLFKKDENGNLQEPVEQAVVECPDEYAGKVIEIFGNSGGTMTSMETGTSVTHVEFRIPTRGIMGLKNRILNVTHGEGVFYHTFLEYGPYAGEIGGRKNGAMIAMTTEKAVAYALGTLQERGALFVEPGTECYEGMLVGERNQPGDMVVNIARTKNLGNQRSSTADISVQLVPPRKFSLEEALEYIIDDELVEVTPKNIRMRKRLLNATDRKKAANRAAK</sequence>
<dbReference type="PANTHER" id="PTHR42908:SF8">
    <property type="entry name" value="TR-TYPE G DOMAIN-CONTAINING PROTEIN"/>
    <property type="match status" value="1"/>
</dbReference>
<dbReference type="Proteomes" id="UP000405524">
    <property type="component" value="Unassembled WGS sequence"/>
</dbReference>
<dbReference type="EMBL" id="JAGZJA010000006">
    <property type="protein sequence ID" value="MBS5147130.1"/>
    <property type="molecule type" value="Genomic_DNA"/>
</dbReference>
<dbReference type="InterPro" id="IPR006298">
    <property type="entry name" value="BipA"/>
</dbReference>
<dbReference type="PANTHER" id="PTHR42908">
    <property type="entry name" value="TRANSLATION ELONGATION FACTOR-RELATED"/>
    <property type="match status" value="1"/>
</dbReference>
<dbReference type="Pfam" id="PF00679">
    <property type="entry name" value="EFG_C"/>
    <property type="match status" value="1"/>
</dbReference>
<accession>A0A5K1IKV2</accession>
<dbReference type="CDD" id="cd03691">
    <property type="entry name" value="BipA_TypA_II"/>
    <property type="match status" value="1"/>
</dbReference>
<proteinExistence type="inferred from homology"/>
<keyword evidence="3" id="KW-0378">Hydrolase</keyword>
<dbReference type="InterPro" id="IPR005225">
    <property type="entry name" value="Small_GTP-bd"/>
</dbReference>
<name>A0A5K1IKV2_9ACTN</name>
<dbReference type="OrthoDB" id="9801472at2"/>
<dbReference type="InterPro" id="IPR048876">
    <property type="entry name" value="BipA_C"/>
</dbReference>
<dbReference type="GO" id="GO:0000049">
    <property type="term" value="F:tRNA binding"/>
    <property type="evidence" value="ECO:0007669"/>
    <property type="project" value="UniProtKB-KW"/>
</dbReference>
<dbReference type="NCBIfam" id="TIGR01394">
    <property type="entry name" value="TypA_BipA"/>
    <property type="match status" value="1"/>
</dbReference>
<dbReference type="Gene3D" id="2.40.50.250">
    <property type="entry name" value="bipa protein"/>
    <property type="match status" value="1"/>
</dbReference>
<dbReference type="PRINTS" id="PR00315">
    <property type="entry name" value="ELONGATNFCT"/>
</dbReference>
<dbReference type="FunFam" id="3.40.50.300:FF:000055">
    <property type="entry name" value="GTP-binding protein TypA"/>
    <property type="match status" value="1"/>
</dbReference>
<dbReference type="InterPro" id="IPR004161">
    <property type="entry name" value="EFTu-like_2"/>
</dbReference>
<dbReference type="InterPro" id="IPR035651">
    <property type="entry name" value="BipA_V"/>
</dbReference>
<dbReference type="EC" id="3.6.5.-" evidence="3"/>
<comment type="similarity">
    <text evidence="3">Belongs to the TRAFAC class translation factor GTPase superfamily. Classic translation factor GTPase family. BipA subfamily.</text>
</comment>
<keyword evidence="2 3" id="KW-0342">GTP-binding</keyword>
<dbReference type="Proteomes" id="UP000738879">
    <property type="component" value="Unassembled WGS sequence"/>
</dbReference>
<dbReference type="GO" id="GO:0003924">
    <property type="term" value="F:GTPase activity"/>
    <property type="evidence" value="ECO:0007669"/>
    <property type="project" value="UniProtKB-UniRule"/>
</dbReference>
<feature type="binding site" evidence="3">
    <location>
        <begin position="129"/>
        <end position="132"/>
    </location>
    <ligand>
        <name>GTP</name>
        <dbReference type="ChEBI" id="CHEBI:37565"/>
    </ligand>
</feature>
<dbReference type="GO" id="GO:0019843">
    <property type="term" value="F:rRNA binding"/>
    <property type="evidence" value="ECO:0007669"/>
    <property type="project" value="UniProtKB-KW"/>
</dbReference>
<dbReference type="HAMAP" id="MF_00849">
    <property type="entry name" value="BipA"/>
    <property type="match status" value="1"/>
</dbReference>
<dbReference type="Gene3D" id="3.40.50.300">
    <property type="entry name" value="P-loop containing nucleotide triphosphate hydrolases"/>
    <property type="match status" value="1"/>
</dbReference>
<dbReference type="GO" id="GO:0000027">
    <property type="term" value="P:ribosomal large subunit assembly"/>
    <property type="evidence" value="ECO:0007669"/>
    <property type="project" value="UniProtKB-UniRule"/>
</dbReference>
<dbReference type="InterPro" id="IPR027417">
    <property type="entry name" value="P-loop_NTPase"/>
</dbReference>
<dbReference type="Gene3D" id="3.30.70.870">
    <property type="entry name" value="Elongation Factor G (Translational Gtpase), domain 3"/>
    <property type="match status" value="1"/>
</dbReference>
<comment type="function">
    <text evidence="3">A 50S ribosomal subunit assembly protein with GTPase activity, required for 50S subunit assembly at low temperatures, may also play a role in translation. Binds GTP and analogs. Binds the 70S ribosome between the 30S and 50S subunits, in a similar position as ribosome-bound EF-G; it contacts a number of ribosomal proteins, both rRNAs and the A-site tRNA.</text>
</comment>
<dbReference type="SUPFAM" id="SSF52540">
    <property type="entry name" value="P-loop containing nucleoside triphosphate hydrolases"/>
    <property type="match status" value="1"/>
</dbReference>
<comment type="catalytic activity">
    <reaction evidence="3">
        <text>GTP + H2O = GDP + phosphate + H(+)</text>
        <dbReference type="Rhea" id="RHEA:19669"/>
        <dbReference type="ChEBI" id="CHEBI:15377"/>
        <dbReference type="ChEBI" id="CHEBI:15378"/>
        <dbReference type="ChEBI" id="CHEBI:37565"/>
        <dbReference type="ChEBI" id="CHEBI:43474"/>
        <dbReference type="ChEBI" id="CHEBI:58189"/>
    </reaction>
</comment>
<dbReference type="NCBIfam" id="TIGR00231">
    <property type="entry name" value="small_GTP"/>
    <property type="match status" value="1"/>
</dbReference>
<dbReference type="EMBL" id="CABWIC010000002">
    <property type="protein sequence ID" value="VWL87849.1"/>
    <property type="molecule type" value="Genomic_DNA"/>
</dbReference>
<dbReference type="GO" id="GO:0005829">
    <property type="term" value="C:cytosol"/>
    <property type="evidence" value="ECO:0007669"/>
    <property type="project" value="TreeGrafter"/>
</dbReference>
<dbReference type="Pfam" id="PF00009">
    <property type="entry name" value="GTP_EFTU"/>
    <property type="match status" value="1"/>
</dbReference>
<evidence type="ECO:0000313" key="5">
    <source>
        <dbReference type="EMBL" id="MBS5147130.1"/>
    </source>
</evidence>
<comment type="subunit">
    <text evidence="3">Monomer.</text>
</comment>
<dbReference type="SUPFAM" id="SSF50447">
    <property type="entry name" value="Translation proteins"/>
    <property type="match status" value="1"/>
</dbReference>
<dbReference type="CDD" id="cd03710">
    <property type="entry name" value="BipA_TypA_C"/>
    <property type="match status" value="1"/>
</dbReference>
<dbReference type="InterPro" id="IPR035647">
    <property type="entry name" value="EFG_III/V"/>
</dbReference>
<feature type="domain" description="Tr-type G" evidence="4">
    <location>
        <begin position="4"/>
        <end position="202"/>
    </location>
</feature>
<dbReference type="InterPro" id="IPR047041">
    <property type="entry name" value="BipA_GTP-bd_dom"/>
</dbReference>
<dbReference type="InterPro" id="IPR031157">
    <property type="entry name" value="G_TR_CS"/>
</dbReference>
<keyword evidence="3" id="KW-0694">RNA-binding</keyword>
<dbReference type="InterPro" id="IPR000640">
    <property type="entry name" value="EFG_V-like"/>
</dbReference>
<keyword evidence="3" id="KW-0820">tRNA-binding</keyword>
<dbReference type="GO" id="GO:1990904">
    <property type="term" value="C:ribonucleoprotein complex"/>
    <property type="evidence" value="ECO:0007669"/>
    <property type="project" value="TreeGrafter"/>
</dbReference>
<dbReference type="Gene3D" id="2.40.30.10">
    <property type="entry name" value="Translation factors"/>
    <property type="match status" value="1"/>
</dbReference>
<keyword evidence="3" id="KW-0963">Cytoplasm</keyword>
<dbReference type="Pfam" id="PF21018">
    <property type="entry name" value="BipA_C"/>
    <property type="match status" value="1"/>
</dbReference>
<evidence type="ECO:0000313" key="7">
    <source>
        <dbReference type="Proteomes" id="UP000405524"/>
    </source>
</evidence>
<dbReference type="InterPro" id="IPR047042">
    <property type="entry name" value="BipA_II"/>
</dbReference>
<gene>
    <name evidence="6" type="primary">typA</name>
    <name evidence="3" type="synonym">bipA</name>
    <name evidence="6" type="ORF">JKKLCJKK_01423</name>
    <name evidence="5" type="ORF">KHY67_05450</name>
</gene>
<dbReference type="GeneID" id="77464843"/>
<evidence type="ECO:0000313" key="6">
    <source>
        <dbReference type="EMBL" id="VWL87849.1"/>
    </source>
</evidence>
<dbReference type="FunFam" id="3.30.70.240:FF:000002">
    <property type="entry name" value="GTP-binding protein TypA"/>
    <property type="match status" value="1"/>
</dbReference>
<feature type="binding site" evidence="3">
    <location>
        <begin position="16"/>
        <end position="21"/>
    </location>
    <ligand>
        <name>GTP</name>
        <dbReference type="ChEBI" id="CHEBI:37565"/>
    </ligand>
</feature>
<dbReference type="InterPro" id="IPR042116">
    <property type="entry name" value="TypA/BipA_C"/>
</dbReference>
<dbReference type="SUPFAM" id="SSF54980">
    <property type="entry name" value="EF-G C-terminal domain-like"/>
    <property type="match status" value="2"/>
</dbReference>
<dbReference type="GO" id="GO:0043022">
    <property type="term" value="F:ribosome binding"/>
    <property type="evidence" value="ECO:0007669"/>
    <property type="project" value="UniProtKB-UniRule"/>
</dbReference>
<comment type="subcellular location">
    <subcellularLocation>
        <location evidence="3">Cytoplasm</location>
    </subcellularLocation>
    <text evidence="3">Binds to ribosomes.</text>
</comment>
<evidence type="ECO:0000256" key="2">
    <source>
        <dbReference type="ARBA" id="ARBA00023134"/>
    </source>
</evidence>
<dbReference type="RefSeq" id="WP_152062749.1">
    <property type="nucleotide sequence ID" value="NZ_CABWIC010000002.1"/>
</dbReference>
<evidence type="ECO:0000259" key="4">
    <source>
        <dbReference type="PROSITE" id="PS51722"/>
    </source>
</evidence>
<protein>
    <recommendedName>
        <fullName evidence="3">Large ribosomal subunit assembly factor BipA</fullName>
        <ecNumber evidence="3">3.6.5.-</ecNumber>
    </recommendedName>
    <alternativeName>
        <fullName evidence="3">GTP-binding protein BipA</fullName>
    </alternativeName>
</protein>
<organism evidence="6 7">
    <name type="scientific">Collinsella intestinalis</name>
    <dbReference type="NCBI Taxonomy" id="147207"/>
    <lineage>
        <taxon>Bacteria</taxon>
        <taxon>Bacillati</taxon>
        <taxon>Actinomycetota</taxon>
        <taxon>Coriobacteriia</taxon>
        <taxon>Coriobacteriales</taxon>
        <taxon>Coriobacteriaceae</taxon>
        <taxon>Collinsella</taxon>
    </lineage>
</organism>
<keyword evidence="3" id="KW-0690">Ribosome biogenesis</keyword>
<dbReference type="Pfam" id="PF03144">
    <property type="entry name" value="GTP_EFTU_D2"/>
    <property type="match status" value="1"/>
</dbReference>
<evidence type="ECO:0000256" key="1">
    <source>
        <dbReference type="ARBA" id="ARBA00022741"/>
    </source>
</evidence>
<dbReference type="InterPro" id="IPR000795">
    <property type="entry name" value="T_Tr_GTP-bd_dom"/>
</dbReference>
<keyword evidence="3" id="KW-0699">rRNA-binding</keyword>
<dbReference type="AlphaFoldDB" id="A0A5K1IKV2"/>
<dbReference type="CDD" id="cd01891">
    <property type="entry name" value="TypA_BipA"/>
    <property type="match status" value="1"/>
</dbReference>
<dbReference type="PROSITE" id="PS00301">
    <property type="entry name" value="G_TR_1"/>
    <property type="match status" value="1"/>
</dbReference>
<dbReference type="GO" id="GO:0005525">
    <property type="term" value="F:GTP binding"/>
    <property type="evidence" value="ECO:0007669"/>
    <property type="project" value="UniProtKB-UniRule"/>
</dbReference>
<evidence type="ECO:0000256" key="3">
    <source>
        <dbReference type="HAMAP-Rule" id="MF_00849"/>
    </source>
</evidence>
<keyword evidence="1 3" id="KW-0547">Nucleotide-binding</keyword>